<comment type="similarity">
    <text evidence="3">Belongs to the GRAS family.</text>
</comment>
<dbReference type="GO" id="GO:0043531">
    <property type="term" value="F:ADP binding"/>
    <property type="evidence" value="ECO:0007669"/>
    <property type="project" value="InterPro"/>
</dbReference>
<reference evidence="4" key="1">
    <citation type="submission" date="2015-06" db="UniProtKB">
        <authorList>
            <consortium name="EnsemblPlants"/>
        </authorList>
    </citation>
    <scope>IDENTIFICATION</scope>
</reference>
<dbReference type="PROSITE" id="PS50985">
    <property type="entry name" value="GRAS"/>
    <property type="match status" value="1"/>
</dbReference>
<keyword evidence="1" id="KW-0805">Transcription regulation</keyword>
<feature type="region of interest" description="SAW" evidence="3">
    <location>
        <begin position="399"/>
        <end position="478"/>
    </location>
</feature>
<accession>R7WAZ5</accession>
<feature type="region of interest" description="Leucine repeat II (LRII)" evidence="3">
    <location>
        <begin position="257"/>
        <end position="289"/>
    </location>
</feature>
<protein>
    <submittedName>
        <fullName evidence="4">Nodulation-signaling pathway 2 protein</fullName>
    </submittedName>
</protein>
<keyword evidence="2" id="KW-0804">Transcription</keyword>
<evidence type="ECO:0000256" key="3">
    <source>
        <dbReference type="PROSITE-ProRule" id="PRU01191"/>
    </source>
</evidence>
<dbReference type="Pfam" id="PF03514">
    <property type="entry name" value="GRAS"/>
    <property type="match status" value="1"/>
</dbReference>
<organism evidence="4">
    <name type="scientific">Aegilops tauschii</name>
    <name type="common">Tausch's goatgrass</name>
    <name type="synonym">Aegilops squarrosa</name>
    <dbReference type="NCBI Taxonomy" id="37682"/>
    <lineage>
        <taxon>Eukaryota</taxon>
        <taxon>Viridiplantae</taxon>
        <taxon>Streptophyta</taxon>
        <taxon>Embryophyta</taxon>
        <taxon>Tracheophyta</taxon>
        <taxon>Spermatophyta</taxon>
        <taxon>Magnoliopsida</taxon>
        <taxon>Liliopsida</taxon>
        <taxon>Poales</taxon>
        <taxon>Poaceae</taxon>
        <taxon>BOP clade</taxon>
        <taxon>Pooideae</taxon>
        <taxon>Triticodae</taxon>
        <taxon>Triticeae</taxon>
        <taxon>Triticinae</taxon>
        <taxon>Aegilops</taxon>
    </lineage>
</organism>
<dbReference type="InterPro" id="IPR005202">
    <property type="entry name" value="TF_GRAS"/>
</dbReference>
<sequence>METMSYPCSPLLSLPTHEESNFFMWSPQVALHENATIHVDHPTDQQPDNVFLDTAVQDYANDWHQQDASDVGVFTYCDERIQGQESGNLVAIQEELMEENSLTDLLLTGAEAVEAGDPRFALAVFSRLDGLLLGSPENAAAGSFDRLAYHFAQGLRSRISSASTSCSLPEPLPSDRMSVQHIIQELSPFAKFAHFTANQAILDATKGDTHVHIVDLNIGEGIQWPSLMSDLARHGGMSFHLTAVTADADYSDGVHHASARRLSEFADSLNLPFQYSSLCLHSDEDLHEFSKNCKGSVILSCDTTGMPYKLLSKLPALLPACVKLLQPKLMVIVEEELVRVGKEASLCKASFVDFFFEALHHFTTVFESLASCFFGGNQGACLRLVEREMVGPRIQDFVGQYGSVTVEVTTPVVLEREGSSQLSTDVLISAVAGDLASRFISFLAHIYDTRTCEDDDRRRLEFVLLRIHTVVEEAEGWHITNRRMFLQLKALIQDLGMEVLISAVVGDLVSRFISFLAQNYGTQTCVEEDRRRLELILLRMHMVVEEAEGRQITNRGMFLHLKTLIDGVHLGYYMLDRLKFQSLGEESVEDDEVSNWSQSLAVSTFSAAKRLRLAVAASIMKNAPVAFGTGSTTNLKRVLESLEAKTADMREFVVLLGSCPRLPRQPYCVHLYMDKCMFGRHVEKEQLINFLLCDDSHHDCTHISILPIIGPHRIGKKTLVQHACKDERVCNHFSHMFFFKGDDLRNGVFAFNNQAASGKYLFVVDFIFDVDEAAWTNFQSYLQKLPGAGIKIVVTGRAEQVANLGTAQPIRLKSLSQEEYWYYFKALAFGSMDPDDHPKLASLGMQLAALLQGSFLGANILGELLRANPSTEFWRGVLSSIRVLVREHMSSFGTHPEDLLGRNFPVNFGSAALVGGPAQGYLVYDLREAGPAQSELPKLTSQELLTGRDIPVEDKFEVLVWRSRIPPYCDYVVTYEKQKNHVAVRKRQRKS</sequence>
<comment type="caution">
    <text evidence="3">Lacks conserved residue(s) required for the propagation of feature annotation.</text>
</comment>
<evidence type="ECO:0000313" key="4">
    <source>
        <dbReference type="EnsemblPlants" id="EMT19461"/>
    </source>
</evidence>
<dbReference type="SUPFAM" id="SSF52540">
    <property type="entry name" value="P-loop containing nucleoside triphosphate hydrolases"/>
    <property type="match status" value="1"/>
</dbReference>
<evidence type="ECO:0000256" key="1">
    <source>
        <dbReference type="ARBA" id="ARBA00023015"/>
    </source>
</evidence>
<dbReference type="PANTHER" id="PTHR33377">
    <property type="entry name" value="OS10G0134700 PROTEIN-RELATED"/>
    <property type="match status" value="1"/>
</dbReference>
<dbReference type="PANTHER" id="PTHR33377:SF66">
    <property type="entry name" value="EXPRESSED PROTEIN"/>
    <property type="match status" value="1"/>
</dbReference>
<proteinExistence type="inferred from homology"/>
<evidence type="ECO:0000256" key="2">
    <source>
        <dbReference type="ARBA" id="ARBA00023163"/>
    </source>
</evidence>
<dbReference type="EnsemblPlants" id="EMT19461">
    <property type="protein sequence ID" value="EMT19461"/>
    <property type="gene ID" value="F775_16627"/>
</dbReference>
<name>R7WAZ5_AEGTA</name>
<dbReference type="AlphaFoldDB" id="R7WAZ5"/>
<dbReference type="InterPro" id="IPR027417">
    <property type="entry name" value="P-loop_NTPase"/>
</dbReference>
<feature type="short sequence motif" description="VHIID" evidence="3">
    <location>
        <begin position="211"/>
        <end position="215"/>
    </location>
</feature>